<keyword evidence="2" id="KW-0325">Glycoprotein</keyword>
<sequence length="182" mass="19569">MASAVKTVVALAVISVSLCGKWVAAEVNHLVGGDHGWDPSTDVASWSSGRTFRIGDKIWFAYSMAQGTIAELKTKEEYDSCDISNPIRMYTNGLDSISLHEEGIRYFVSTNSKICKKGLKLHVEVTSEKSGTCDDIPKSEDSALAVAAGPTASDSTHVGASGVMFMLLSGIWLSYYYSIMGI</sequence>
<dbReference type="CDD" id="cd04216">
    <property type="entry name" value="Phytocyanin"/>
    <property type="match status" value="1"/>
</dbReference>
<dbReference type="AlphaFoldDB" id="A0A2C9W0C8"/>
<evidence type="ECO:0000313" key="7">
    <source>
        <dbReference type="Proteomes" id="UP000091857"/>
    </source>
</evidence>
<dbReference type="STRING" id="3983.A0A2C9W0C8"/>
<dbReference type="InterPro" id="IPR008972">
    <property type="entry name" value="Cupredoxin"/>
</dbReference>
<evidence type="ECO:0000259" key="5">
    <source>
        <dbReference type="PROSITE" id="PS51485"/>
    </source>
</evidence>
<reference evidence="7" key="1">
    <citation type="journal article" date="2016" name="Nat. Biotechnol.">
        <title>Sequencing wild and cultivated cassava and related species reveals extensive interspecific hybridization and genetic diversity.</title>
        <authorList>
            <person name="Bredeson J.V."/>
            <person name="Lyons J.B."/>
            <person name="Prochnik S.E."/>
            <person name="Wu G.A."/>
            <person name="Ha C.M."/>
            <person name="Edsinger-Gonzales E."/>
            <person name="Grimwood J."/>
            <person name="Schmutz J."/>
            <person name="Rabbi I.Y."/>
            <person name="Egesi C."/>
            <person name="Nauluvula P."/>
            <person name="Lebot V."/>
            <person name="Ndunguru J."/>
            <person name="Mkamilo G."/>
            <person name="Bart R.S."/>
            <person name="Setter T.L."/>
            <person name="Gleadow R.M."/>
            <person name="Kulakow P."/>
            <person name="Ferguson M.E."/>
            <person name="Rounsley S."/>
            <person name="Rokhsar D.S."/>
        </authorList>
    </citation>
    <scope>NUCLEOTIDE SEQUENCE [LARGE SCALE GENOMIC DNA]</scope>
    <source>
        <strain evidence="7">cv. AM560-2</strain>
    </source>
</reference>
<keyword evidence="3" id="KW-0812">Transmembrane</keyword>
<name>A0A2C9W0C8_MANES</name>
<comment type="caution">
    <text evidence="6">The sequence shown here is derived from an EMBL/GenBank/DDBJ whole genome shotgun (WGS) entry which is preliminary data.</text>
</comment>
<dbReference type="PANTHER" id="PTHR33021:SF31">
    <property type="entry name" value="OS02G0720100 PROTEIN"/>
    <property type="match status" value="1"/>
</dbReference>
<dbReference type="Gramene" id="Manes.04G068400.2.v8.1">
    <property type="protein sequence ID" value="Manes.04G068400.2.v8.1.CDS"/>
    <property type="gene ID" value="Manes.04G068400.v8.1"/>
</dbReference>
<evidence type="ECO:0000256" key="1">
    <source>
        <dbReference type="ARBA" id="ARBA00023157"/>
    </source>
</evidence>
<protein>
    <recommendedName>
        <fullName evidence="5">Phytocyanin domain-containing protein</fullName>
    </recommendedName>
</protein>
<dbReference type="Proteomes" id="UP000091857">
    <property type="component" value="Chromosome 4"/>
</dbReference>
<dbReference type="PANTHER" id="PTHR33021">
    <property type="entry name" value="BLUE COPPER PROTEIN"/>
    <property type="match status" value="1"/>
</dbReference>
<keyword evidence="3" id="KW-1133">Transmembrane helix</keyword>
<keyword evidence="3" id="KW-0472">Membrane</keyword>
<dbReference type="OrthoDB" id="1896188at2759"/>
<evidence type="ECO:0000256" key="4">
    <source>
        <dbReference type="SAM" id="SignalP"/>
    </source>
</evidence>
<dbReference type="FunFam" id="2.60.40.420:FF:000034">
    <property type="entry name" value="Cupredoxin superfamily protein"/>
    <property type="match status" value="1"/>
</dbReference>
<accession>A0A2C9W0C8</accession>
<keyword evidence="4" id="KW-0732">Signal</keyword>
<keyword evidence="7" id="KW-1185">Reference proteome</keyword>
<dbReference type="OMA" id="MARFNIF"/>
<dbReference type="Gene3D" id="2.60.40.420">
    <property type="entry name" value="Cupredoxins - blue copper proteins"/>
    <property type="match status" value="1"/>
</dbReference>
<dbReference type="GO" id="GO:0005886">
    <property type="term" value="C:plasma membrane"/>
    <property type="evidence" value="ECO:0000318"/>
    <property type="project" value="GO_Central"/>
</dbReference>
<evidence type="ECO:0000256" key="2">
    <source>
        <dbReference type="ARBA" id="ARBA00023180"/>
    </source>
</evidence>
<keyword evidence="1" id="KW-1015">Disulfide bond</keyword>
<gene>
    <name evidence="6" type="ORF">MANES_04G068400v8</name>
</gene>
<feature type="transmembrane region" description="Helical" evidence="3">
    <location>
        <begin position="158"/>
        <end position="177"/>
    </location>
</feature>
<feature type="signal peptide" evidence="4">
    <location>
        <begin position="1"/>
        <end position="24"/>
    </location>
</feature>
<dbReference type="InterPro" id="IPR039391">
    <property type="entry name" value="Phytocyanin-like"/>
</dbReference>
<dbReference type="SUPFAM" id="SSF49503">
    <property type="entry name" value="Cupredoxins"/>
    <property type="match status" value="1"/>
</dbReference>
<dbReference type="InterPro" id="IPR003245">
    <property type="entry name" value="Phytocyanin_dom"/>
</dbReference>
<dbReference type="EMBL" id="CM004390">
    <property type="protein sequence ID" value="OAY52246.1"/>
    <property type="molecule type" value="Genomic_DNA"/>
</dbReference>
<proteinExistence type="predicted"/>
<organism evidence="6 7">
    <name type="scientific">Manihot esculenta</name>
    <name type="common">Cassava</name>
    <name type="synonym">Jatropha manihot</name>
    <dbReference type="NCBI Taxonomy" id="3983"/>
    <lineage>
        <taxon>Eukaryota</taxon>
        <taxon>Viridiplantae</taxon>
        <taxon>Streptophyta</taxon>
        <taxon>Embryophyta</taxon>
        <taxon>Tracheophyta</taxon>
        <taxon>Spermatophyta</taxon>
        <taxon>Magnoliopsida</taxon>
        <taxon>eudicotyledons</taxon>
        <taxon>Gunneridae</taxon>
        <taxon>Pentapetalae</taxon>
        <taxon>rosids</taxon>
        <taxon>fabids</taxon>
        <taxon>Malpighiales</taxon>
        <taxon>Euphorbiaceae</taxon>
        <taxon>Crotonoideae</taxon>
        <taxon>Manihoteae</taxon>
        <taxon>Manihot</taxon>
    </lineage>
</organism>
<dbReference type="Gramene" id="Manes.04G068400.3.v8.1">
    <property type="protein sequence ID" value="Manes.04G068400.3.v8.1.CDS"/>
    <property type="gene ID" value="Manes.04G068400.v8.1"/>
</dbReference>
<dbReference type="GO" id="GO:0009055">
    <property type="term" value="F:electron transfer activity"/>
    <property type="evidence" value="ECO:0007669"/>
    <property type="project" value="InterPro"/>
</dbReference>
<evidence type="ECO:0000256" key="3">
    <source>
        <dbReference type="SAM" id="Phobius"/>
    </source>
</evidence>
<feature type="chain" id="PRO_5012700081" description="Phytocyanin domain-containing protein" evidence="4">
    <location>
        <begin position="25"/>
        <end position="182"/>
    </location>
</feature>
<evidence type="ECO:0000313" key="6">
    <source>
        <dbReference type="EMBL" id="OAY52246.1"/>
    </source>
</evidence>
<feature type="domain" description="Phytocyanin" evidence="5">
    <location>
        <begin position="27"/>
        <end position="127"/>
    </location>
</feature>
<dbReference type="Pfam" id="PF02298">
    <property type="entry name" value="Cu_bind_like"/>
    <property type="match status" value="1"/>
</dbReference>
<dbReference type="PROSITE" id="PS51485">
    <property type="entry name" value="PHYTOCYANIN"/>
    <property type="match status" value="1"/>
</dbReference>